<feature type="transmembrane region" description="Helical" evidence="7">
    <location>
        <begin position="158"/>
        <end position="179"/>
    </location>
</feature>
<evidence type="ECO:0000256" key="5">
    <source>
        <dbReference type="ARBA" id="ARBA00022989"/>
    </source>
</evidence>
<dbReference type="Proteomes" id="UP000554488">
    <property type="component" value="Unassembled WGS sequence"/>
</dbReference>
<feature type="transmembrane region" description="Helical" evidence="7">
    <location>
        <begin position="128"/>
        <end position="146"/>
    </location>
</feature>
<evidence type="ECO:0000256" key="2">
    <source>
        <dbReference type="ARBA" id="ARBA00007400"/>
    </source>
</evidence>
<protein>
    <submittedName>
        <fullName evidence="9">Acyltransferase family protein</fullName>
    </submittedName>
</protein>
<comment type="subcellular location">
    <subcellularLocation>
        <location evidence="1">Cell membrane</location>
        <topology evidence="1">Multi-pass membrane protein</topology>
    </subcellularLocation>
</comment>
<dbReference type="PANTHER" id="PTHR40074">
    <property type="entry name" value="O-ACETYLTRANSFERASE WECH"/>
    <property type="match status" value="1"/>
</dbReference>
<comment type="caution">
    <text evidence="9">The sequence shown here is derived from an EMBL/GenBank/DDBJ whole genome shotgun (WGS) entry which is preliminary data.</text>
</comment>
<evidence type="ECO:0000313" key="9">
    <source>
        <dbReference type="EMBL" id="NUN87715.1"/>
    </source>
</evidence>
<evidence type="ECO:0000259" key="8">
    <source>
        <dbReference type="Pfam" id="PF01757"/>
    </source>
</evidence>
<dbReference type="Pfam" id="PF01757">
    <property type="entry name" value="Acyl_transf_3"/>
    <property type="match status" value="1"/>
</dbReference>
<evidence type="ECO:0000256" key="1">
    <source>
        <dbReference type="ARBA" id="ARBA00004651"/>
    </source>
</evidence>
<dbReference type="AlphaFoldDB" id="A0A849Y1V9"/>
<name>A0A849Y1V9_9FIRM</name>
<dbReference type="PANTHER" id="PTHR40074:SF2">
    <property type="entry name" value="O-ACETYLTRANSFERASE WECH"/>
    <property type="match status" value="1"/>
</dbReference>
<sequence length="186" mass="21516">MVDEVQRNNEYKLIDLIKFLCAYLVVGIHTRPLQAVSVLLDKVVYYNISNYAVPFFYACTGYFLIVKQPEKDLRTKLGYRIKKIFNIYIIWSIVYLPLTVYGWFIEGNKTVEYAALCIRNYILVGDNFYSWALWYLNGLIFALILIDILSKRISIEKIVGFGSVAYLVGIVLTAFGGGIKTSYRHY</sequence>
<feature type="transmembrane region" description="Helical" evidence="7">
    <location>
        <begin position="43"/>
        <end position="65"/>
    </location>
</feature>
<dbReference type="GO" id="GO:0016413">
    <property type="term" value="F:O-acetyltransferase activity"/>
    <property type="evidence" value="ECO:0007669"/>
    <property type="project" value="TreeGrafter"/>
</dbReference>
<reference evidence="9 10" key="2">
    <citation type="submission" date="2020-07" db="EMBL/GenBank/DDBJ databases">
        <title>Bacterial metabolism rescues the inhibition of intestinal drug absorption by food and drug additives.</title>
        <authorList>
            <person name="Zou L."/>
            <person name="Spanogiannopoulos P."/>
            <person name="Chien H.-C."/>
            <person name="Pieper L.M."/>
            <person name="Cai W."/>
            <person name="Khuri N."/>
            <person name="Pottel J."/>
            <person name="Vora B."/>
            <person name="Ni Z."/>
            <person name="Tsakalozou E."/>
            <person name="Zhang W."/>
            <person name="Shoichet B.K."/>
            <person name="Giacomini K.M."/>
            <person name="Turnbaugh P.J."/>
        </authorList>
    </citation>
    <scope>NUCLEOTIDE SEQUENCE [LARGE SCALE GENOMIC DNA]</scope>
    <source>
        <strain evidence="9 10">F22</strain>
    </source>
</reference>
<dbReference type="GO" id="GO:0005886">
    <property type="term" value="C:plasma membrane"/>
    <property type="evidence" value="ECO:0007669"/>
    <property type="project" value="UniProtKB-SubCell"/>
</dbReference>
<evidence type="ECO:0000256" key="3">
    <source>
        <dbReference type="ARBA" id="ARBA00022475"/>
    </source>
</evidence>
<keyword evidence="3" id="KW-1003">Cell membrane</keyword>
<dbReference type="RefSeq" id="WP_175306150.1">
    <property type="nucleotide sequence ID" value="NZ_JABWDC010000078.1"/>
</dbReference>
<feature type="transmembrane region" description="Helical" evidence="7">
    <location>
        <begin position="12"/>
        <end position="31"/>
    </location>
</feature>
<keyword evidence="6 7" id="KW-0472">Membrane</keyword>
<evidence type="ECO:0000256" key="6">
    <source>
        <dbReference type="ARBA" id="ARBA00023136"/>
    </source>
</evidence>
<dbReference type="InterPro" id="IPR002656">
    <property type="entry name" value="Acyl_transf_3_dom"/>
</dbReference>
<proteinExistence type="inferred from homology"/>
<organism evidence="9 10">
    <name type="scientific">Coprococcus comes</name>
    <dbReference type="NCBI Taxonomy" id="410072"/>
    <lineage>
        <taxon>Bacteria</taxon>
        <taxon>Bacillati</taxon>
        <taxon>Bacillota</taxon>
        <taxon>Clostridia</taxon>
        <taxon>Lachnospirales</taxon>
        <taxon>Lachnospiraceae</taxon>
        <taxon>Coprococcus</taxon>
    </lineage>
</organism>
<evidence type="ECO:0000256" key="7">
    <source>
        <dbReference type="SAM" id="Phobius"/>
    </source>
</evidence>
<keyword evidence="9" id="KW-0808">Transferase</keyword>
<keyword evidence="5 7" id="KW-1133">Transmembrane helix</keyword>
<gene>
    <name evidence="9" type="ORF">HUU93_14145</name>
</gene>
<evidence type="ECO:0000313" key="10">
    <source>
        <dbReference type="Proteomes" id="UP000554488"/>
    </source>
</evidence>
<dbReference type="GO" id="GO:0009246">
    <property type="term" value="P:enterobacterial common antigen biosynthetic process"/>
    <property type="evidence" value="ECO:0007669"/>
    <property type="project" value="TreeGrafter"/>
</dbReference>
<accession>A0A849Y1V9</accession>
<keyword evidence="4 7" id="KW-0812">Transmembrane</keyword>
<dbReference type="EMBL" id="JABWDC010000078">
    <property type="protein sequence ID" value="NUN87715.1"/>
    <property type="molecule type" value="Genomic_DNA"/>
</dbReference>
<keyword evidence="9" id="KW-0012">Acyltransferase</keyword>
<evidence type="ECO:0000256" key="4">
    <source>
        <dbReference type="ARBA" id="ARBA00022692"/>
    </source>
</evidence>
<comment type="similarity">
    <text evidence="2">Belongs to the acyltransferase 3 family.</text>
</comment>
<feature type="transmembrane region" description="Helical" evidence="7">
    <location>
        <begin position="85"/>
        <end position="104"/>
    </location>
</feature>
<reference evidence="9 10" key="1">
    <citation type="submission" date="2020-04" db="EMBL/GenBank/DDBJ databases">
        <authorList>
            <person name="Pieper L."/>
        </authorList>
    </citation>
    <scope>NUCLEOTIDE SEQUENCE [LARGE SCALE GENOMIC DNA]</scope>
    <source>
        <strain evidence="9 10">F22</strain>
    </source>
</reference>
<feature type="domain" description="Acyltransferase 3" evidence="8">
    <location>
        <begin position="14"/>
        <end position="172"/>
    </location>
</feature>